<feature type="region of interest" description="Disordered" evidence="2">
    <location>
        <begin position="148"/>
        <end position="212"/>
    </location>
</feature>
<feature type="domain" description="DUF6697" evidence="3">
    <location>
        <begin position="337"/>
        <end position="501"/>
    </location>
</feature>
<name>A0A409VXJ9_9AGAR</name>
<feature type="compositionally biased region" description="Polar residues" evidence="2">
    <location>
        <begin position="150"/>
        <end position="174"/>
    </location>
</feature>
<evidence type="ECO:0000259" key="3">
    <source>
        <dbReference type="Pfam" id="PF20411"/>
    </source>
</evidence>
<keyword evidence="5" id="KW-1185">Reference proteome</keyword>
<proteinExistence type="predicted"/>
<keyword evidence="1" id="KW-0175">Coiled coil</keyword>
<feature type="compositionally biased region" description="Basic and acidic residues" evidence="2">
    <location>
        <begin position="175"/>
        <end position="198"/>
    </location>
</feature>
<sequence length="513" mass="58627">MDEVFWSNVLKRWSDASENVILLKKELAKVHEERELFRTLVHNLRQVDAKESRLPVQATSSSPNTNRINALLHNERDDHAAVTDELQDAEAGLNKAKEEYRRLQQELAASQEEIRLLKLENKRLSTEHKEELAKLKAQLDDLRKVDTKRYQQQRNEVSTKVASSQSGRSAQSDQHFPRSKSEREKALEREVEDLRRSLEASQTANHDLREELTTTRDKLHKVEDSSKALLSSLVKLQTITRHSAPSISHAWSIAALRPDSRGSSKKRSYSSLGHSKKSFATVDHKTVHESPRHNDEKSMVGEITVGTHPFFPPEREKLLAKLPTIPVTEIDMKKDAFDRDFLKLALSDGMRPLINYLPKNRVDQTIISSYLCPTLNHHPWCPSSPGQHGFLFVGLGKEKDSYKSPVIRNLFVGLPKGPSKSRVFRYLGRYKVFRGEPLTVEEWHTLSDNVKLTYAKLTKEKTGDNRSPESIMQAYDQGELRVPCVLLQYMGFDDPFYAALLSYKGVVDNTDKN</sequence>
<feature type="coiled-coil region" evidence="1">
    <location>
        <begin position="79"/>
        <end position="145"/>
    </location>
</feature>
<accession>A0A409VXJ9</accession>
<dbReference type="STRING" id="231916.A0A409VXJ9"/>
<dbReference type="AlphaFoldDB" id="A0A409VXJ9"/>
<evidence type="ECO:0000313" key="4">
    <source>
        <dbReference type="EMBL" id="PPQ70976.1"/>
    </source>
</evidence>
<dbReference type="OrthoDB" id="2757553at2759"/>
<protein>
    <recommendedName>
        <fullName evidence="3">DUF6697 domain-containing protein</fullName>
    </recommendedName>
</protein>
<comment type="caution">
    <text evidence="4">The sequence shown here is derived from an EMBL/GenBank/DDBJ whole genome shotgun (WGS) entry which is preliminary data.</text>
</comment>
<evidence type="ECO:0000256" key="1">
    <source>
        <dbReference type="SAM" id="Coils"/>
    </source>
</evidence>
<evidence type="ECO:0000313" key="5">
    <source>
        <dbReference type="Proteomes" id="UP000284706"/>
    </source>
</evidence>
<dbReference type="InParanoid" id="A0A409VXJ9"/>
<dbReference type="EMBL" id="NHYE01005520">
    <property type="protein sequence ID" value="PPQ70976.1"/>
    <property type="molecule type" value="Genomic_DNA"/>
</dbReference>
<organism evidence="4 5">
    <name type="scientific">Gymnopilus dilepis</name>
    <dbReference type="NCBI Taxonomy" id="231916"/>
    <lineage>
        <taxon>Eukaryota</taxon>
        <taxon>Fungi</taxon>
        <taxon>Dikarya</taxon>
        <taxon>Basidiomycota</taxon>
        <taxon>Agaricomycotina</taxon>
        <taxon>Agaricomycetes</taxon>
        <taxon>Agaricomycetidae</taxon>
        <taxon>Agaricales</taxon>
        <taxon>Agaricineae</taxon>
        <taxon>Hymenogastraceae</taxon>
        <taxon>Gymnopilus</taxon>
    </lineage>
</organism>
<reference evidence="4 5" key="1">
    <citation type="journal article" date="2018" name="Evol. Lett.">
        <title>Horizontal gene cluster transfer increased hallucinogenic mushroom diversity.</title>
        <authorList>
            <person name="Reynolds H.T."/>
            <person name="Vijayakumar V."/>
            <person name="Gluck-Thaler E."/>
            <person name="Korotkin H.B."/>
            <person name="Matheny P.B."/>
            <person name="Slot J.C."/>
        </authorList>
    </citation>
    <scope>NUCLEOTIDE SEQUENCE [LARGE SCALE GENOMIC DNA]</scope>
    <source>
        <strain evidence="4 5">SRW20</strain>
    </source>
</reference>
<gene>
    <name evidence="4" type="ORF">CVT26_014242</name>
</gene>
<dbReference type="Pfam" id="PF20411">
    <property type="entry name" value="DUF6697"/>
    <property type="match status" value="1"/>
</dbReference>
<dbReference type="Proteomes" id="UP000284706">
    <property type="component" value="Unassembled WGS sequence"/>
</dbReference>
<dbReference type="InterPro" id="IPR046520">
    <property type="entry name" value="DUF6697"/>
</dbReference>
<evidence type="ECO:0000256" key="2">
    <source>
        <dbReference type="SAM" id="MobiDB-lite"/>
    </source>
</evidence>